<gene>
    <name evidence="5" type="ORF">S01H1_78395</name>
</gene>
<comment type="caution">
    <text evidence="5">The sequence shown here is derived from an EMBL/GenBank/DDBJ whole genome shotgun (WGS) entry which is preliminary data.</text>
</comment>
<comment type="similarity">
    <text evidence="1">Belongs to the 6-phosphogluconate dehydrogenase family.</text>
</comment>
<evidence type="ECO:0000256" key="1">
    <source>
        <dbReference type="ARBA" id="ARBA00008419"/>
    </source>
</evidence>
<dbReference type="GO" id="GO:0004616">
    <property type="term" value="F:phosphogluconate dehydrogenase (decarboxylating) activity"/>
    <property type="evidence" value="ECO:0007669"/>
    <property type="project" value="InterPro"/>
</dbReference>
<evidence type="ECO:0000256" key="3">
    <source>
        <dbReference type="ARBA" id="ARBA00023064"/>
    </source>
</evidence>
<name>X0XQB0_9ZZZZ</name>
<keyword evidence="2" id="KW-0560">Oxidoreductase</keyword>
<dbReference type="AlphaFoldDB" id="X0XQB0"/>
<accession>X0XQB0</accession>
<feature type="non-terminal residue" evidence="5">
    <location>
        <position position="1"/>
    </location>
</feature>
<organism evidence="5">
    <name type="scientific">marine sediment metagenome</name>
    <dbReference type="NCBI Taxonomy" id="412755"/>
    <lineage>
        <taxon>unclassified sequences</taxon>
        <taxon>metagenomes</taxon>
        <taxon>ecological metagenomes</taxon>
    </lineage>
</organism>
<dbReference type="SUPFAM" id="SSF48179">
    <property type="entry name" value="6-phosphogluconate dehydrogenase C-terminal domain-like"/>
    <property type="match status" value="1"/>
</dbReference>
<dbReference type="GO" id="GO:0019521">
    <property type="term" value="P:D-gluconate metabolic process"/>
    <property type="evidence" value="ECO:0007669"/>
    <property type="project" value="UniProtKB-KW"/>
</dbReference>
<dbReference type="Pfam" id="PF00393">
    <property type="entry name" value="6PGD"/>
    <property type="match status" value="1"/>
</dbReference>
<sequence length="47" mass="5549">SAIDFVDGYRSSRLPANMIQAQRDFFGAHTYKRIDKEGVFHTEWEEE</sequence>
<dbReference type="PANTHER" id="PTHR11811">
    <property type="entry name" value="6-PHOSPHOGLUCONATE DEHYDROGENASE"/>
    <property type="match status" value="1"/>
</dbReference>
<dbReference type="FunFam" id="1.20.5.320:FF:000001">
    <property type="entry name" value="6-phosphogluconate dehydrogenase, decarboxylating"/>
    <property type="match status" value="1"/>
</dbReference>
<dbReference type="Gene3D" id="1.20.5.320">
    <property type="entry name" value="6-Phosphogluconate Dehydrogenase, domain 3"/>
    <property type="match status" value="1"/>
</dbReference>
<keyword evidence="3" id="KW-0311">Gluconate utilization</keyword>
<proteinExistence type="inferred from homology"/>
<evidence type="ECO:0000313" key="5">
    <source>
        <dbReference type="EMBL" id="GAG45440.1"/>
    </source>
</evidence>
<reference evidence="5" key="1">
    <citation type="journal article" date="2014" name="Front. Microbiol.">
        <title>High frequency of phylogenetically diverse reductive dehalogenase-homologous genes in deep subseafloor sedimentary metagenomes.</title>
        <authorList>
            <person name="Kawai M."/>
            <person name="Futagami T."/>
            <person name="Toyoda A."/>
            <person name="Takaki Y."/>
            <person name="Nishi S."/>
            <person name="Hori S."/>
            <person name="Arai W."/>
            <person name="Tsubouchi T."/>
            <person name="Morono Y."/>
            <person name="Uchiyama I."/>
            <person name="Ito T."/>
            <person name="Fujiyama A."/>
            <person name="Inagaki F."/>
            <person name="Takami H."/>
        </authorList>
    </citation>
    <scope>NUCLEOTIDE SEQUENCE</scope>
    <source>
        <strain evidence="5">Expedition CK06-06</strain>
    </source>
</reference>
<protein>
    <recommendedName>
        <fullName evidence="4">6-phosphogluconate dehydrogenase C-terminal domain-containing protein</fullName>
    </recommendedName>
</protein>
<dbReference type="GO" id="GO:0006098">
    <property type="term" value="P:pentose-phosphate shunt"/>
    <property type="evidence" value="ECO:0007669"/>
    <property type="project" value="InterPro"/>
</dbReference>
<dbReference type="EMBL" id="BARS01052760">
    <property type="protein sequence ID" value="GAG45440.1"/>
    <property type="molecule type" value="Genomic_DNA"/>
</dbReference>
<feature type="domain" description="6-phosphogluconate dehydrogenase C-terminal" evidence="4">
    <location>
        <begin position="1"/>
        <end position="44"/>
    </location>
</feature>
<evidence type="ECO:0000256" key="2">
    <source>
        <dbReference type="ARBA" id="ARBA00023002"/>
    </source>
</evidence>
<dbReference type="InterPro" id="IPR008927">
    <property type="entry name" value="6-PGluconate_DH-like_C_sf"/>
</dbReference>
<evidence type="ECO:0000259" key="4">
    <source>
        <dbReference type="Pfam" id="PF00393"/>
    </source>
</evidence>
<dbReference type="InterPro" id="IPR006183">
    <property type="entry name" value="Pgluconate_DH"/>
</dbReference>
<dbReference type="InterPro" id="IPR006114">
    <property type="entry name" value="6PGDH_C"/>
</dbReference>